<feature type="domain" description="Tyr recombinase" evidence="2">
    <location>
        <begin position="1"/>
        <end position="89"/>
    </location>
</feature>
<dbReference type="EMBL" id="QVTE01000011">
    <property type="protein sequence ID" value="RFU70775.1"/>
    <property type="molecule type" value="Genomic_DNA"/>
</dbReference>
<organism evidence="3 4">
    <name type="scientific">Peribacillus saganii</name>
    <dbReference type="NCBI Taxonomy" id="2303992"/>
    <lineage>
        <taxon>Bacteria</taxon>
        <taxon>Bacillati</taxon>
        <taxon>Bacillota</taxon>
        <taxon>Bacilli</taxon>
        <taxon>Bacillales</taxon>
        <taxon>Bacillaceae</taxon>
        <taxon>Peribacillus</taxon>
    </lineage>
</organism>
<dbReference type="GO" id="GO:0015074">
    <property type="term" value="P:DNA integration"/>
    <property type="evidence" value="ECO:0007669"/>
    <property type="project" value="InterPro"/>
</dbReference>
<dbReference type="GO" id="GO:0006310">
    <property type="term" value="P:DNA recombination"/>
    <property type="evidence" value="ECO:0007669"/>
    <property type="project" value="UniProtKB-KW"/>
</dbReference>
<dbReference type="InterPro" id="IPR002104">
    <property type="entry name" value="Integrase_catalytic"/>
</dbReference>
<gene>
    <name evidence="3" type="ORF">D0469_04805</name>
</gene>
<dbReference type="Proteomes" id="UP000264541">
    <property type="component" value="Unassembled WGS sequence"/>
</dbReference>
<sequence>MFLDSSAIPEPDRRIPQFFQCEKTALLANTKSKCTENTFHDLRHAHASLMIRNGAHLKVVMARLGRKDVETTLRYYAHLWPNADQEALQKLGNEMERYKKNMNDPGQM</sequence>
<evidence type="ECO:0000313" key="4">
    <source>
        <dbReference type="Proteomes" id="UP000264541"/>
    </source>
</evidence>
<dbReference type="GO" id="GO:0003677">
    <property type="term" value="F:DNA binding"/>
    <property type="evidence" value="ECO:0007669"/>
    <property type="project" value="InterPro"/>
</dbReference>
<dbReference type="InterPro" id="IPR013762">
    <property type="entry name" value="Integrase-like_cat_sf"/>
</dbReference>
<evidence type="ECO:0000256" key="1">
    <source>
        <dbReference type="ARBA" id="ARBA00023172"/>
    </source>
</evidence>
<comment type="caution">
    <text evidence="3">The sequence shown here is derived from an EMBL/GenBank/DDBJ whole genome shotgun (WGS) entry which is preliminary data.</text>
</comment>
<dbReference type="InterPro" id="IPR011010">
    <property type="entry name" value="DNA_brk_join_enz"/>
</dbReference>
<dbReference type="Pfam" id="PF00589">
    <property type="entry name" value="Phage_integrase"/>
    <property type="match status" value="1"/>
</dbReference>
<dbReference type="SUPFAM" id="SSF56349">
    <property type="entry name" value="DNA breaking-rejoining enzymes"/>
    <property type="match status" value="1"/>
</dbReference>
<evidence type="ECO:0000259" key="2">
    <source>
        <dbReference type="PROSITE" id="PS51898"/>
    </source>
</evidence>
<dbReference type="Gene3D" id="1.10.443.10">
    <property type="entry name" value="Intergrase catalytic core"/>
    <property type="match status" value="1"/>
</dbReference>
<reference evidence="3 4" key="1">
    <citation type="submission" date="2018-08" db="EMBL/GenBank/DDBJ databases">
        <title>Bacillus chawlae sp. nov., Bacillus glennii sp. nov., and Bacillus saganii sp. nov. Isolated from the Vehicle Assembly Building at Kennedy Space Center where the Viking Spacecraft were Assembled.</title>
        <authorList>
            <person name="Seuylemezian A."/>
            <person name="Vaishampayan P."/>
        </authorList>
    </citation>
    <scope>NUCLEOTIDE SEQUENCE [LARGE SCALE GENOMIC DNA]</scope>
    <source>
        <strain evidence="3 4">V47-23a</strain>
    </source>
</reference>
<proteinExistence type="predicted"/>
<name>A0A372LRE9_9BACI</name>
<evidence type="ECO:0000313" key="3">
    <source>
        <dbReference type="EMBL" id="RFU70775.1"/>
    </source>
</evidence>
<dbReference type="AlphaFoldDB" id="A0A372LRE9"/>
<dbReference type="PROSITE" id="PS51898">
    <property type="entry name" value="TYR_RECOMBINASE"/>
    <property type="match status" value="1"/>
</dbReference>
<protein>
    <recommendedName>
        <fullName evidence="2">Tyr recombinase domain-containing protein</fullName>
    </recommendedName>
</protein>
<keyword evidence="4" id="KW-1185">Reference proteome</keyword>
<keyword evidence="1" id="KW-0233">DNA recombination</keyword>
<accession>A0A372LRE9</accession>